<feature type="compositionally biased region" description="Acidic residues" evidence="1">
    <location>
        <begin position="180"/>
        <end position="189"/>
    </location>
</feature>
<evidence type="ECO:0000256" key="1">
    <source>
        <dbReference type="SAM" id="MobiDB-lite"/>
    </source>
</evidence>
<dbReference type="AlphaFoldDB" id="A0A8T2QGE3"/>
<evidence type="ECO:0000313" key="2">
    <source>
        <dbReference type="EMBL" id="KAH7282503.1"/>
    </source>
</evidence>
<organism evidence="2 3">
    <name type="scientific">Ceratopteris richardii</name>
    <name type="common">Triangle waterfern</name>
    <dbReference type="NCBI Taxonomy" id="49495"/>
    <lineage>
        <taxon>Eukaryota</taxon>
        <taxon>Viridiplantae</taxon>
        <taxon>Streptophyta</taxon>
        <taxon>Embryophyta</taxon>
        <taxon>Tracheophyta</taxon>
        <taxon>Polypodiopsida</taxon>
        <taxon>Polypodiidae</taxon>
        <taxon>Polypodiales</taxon>
        <taxon>Pteridineae</taxon>
        <taxon>Pteridaceae</taxon>
        <taxon>Parkerioideae</taxon>
        <taxon>Ceratopteris</taxon>
    </lineage>
</organism>
<gene>
    <name evidence="2" type="ORF">KP509_35G033500</name>
</gene>
<accession>A0A8T2QGE3</accession>
<sequence length="892" mass="97167">MAGSSTPSMEKFTSQGVEPHQIMMNAEVMKHLRIMNRSSVREIMIQHEKTFKEQVHDLHKLYEVQKLLMDKAESRGREPSTGIQSQVQGKVITEGFNHGRAVDWEQATRNSMGLIRNDAASHNLNNSQKVSRETDIVTGGTSSDNLGRPSPTLLNRTTKLEETIKCVSSPSRKRKIDLEQLPEDSDDEMQNSGDVFKPSASNLSENSREQSAKASSGFECLVTLEPNPQASSKFQPVQTVNLVQVGNPFLGDSSSQNGQSSSSRGDPSYSSQDGQTMPNLSFNTMKAKKNEANPGEVLLSFQDTSILGSDIGSLKNTPTFLPQPDFLDRASQEVGKQTHSFYQASEINAVNAPATISLQQQQTSSHLGVSGNTVNRSYHPIPYSEQTPHNKSTPIDTVNNVFGKALLGMNSPTLASMGARKDAASVLAERLGETSKFFTKDSMLQAPLINAAPMTRLENASPLRGTPVAKPEIGIMAGGKNIEGVVSPAISVAISKGFGHEQDMNFWPSQSSVLKVPQFQQSALFQQTILPPTSQAMWVPSSLNLQNGMYSQQQMAYGFQVTDPSQANHAGDMIQRSQGESPGSWNAVDLGQYYTSIPSIQKPPFKKPPKLVLKNDGFGMELKLVAPETCEEKVNIKKSLNVMKRESPQASSELTNSKGHMNIESVEEDKNLSKKIGSQSLMLNTSTQKQETKMTLGTLIEPKSLAMEVSSCTYKLAPNGLNSDLSLAIDRENLNTSIDCTSDSGISLNFHVSRPPDESTQLFGLLHFDAGLPSLGKENPAKISSLMSSQTAIEKGIPAQMVASDVKNMQGQTEKRSLINEGLDVNVGLHIAEERKESVEKVSASEGVADLVASSQSETFHTEIQALQSERKEVNSNVEELENADINGKMSW</sequence>
<comment type="caution">
    <text evidence="2">The sequence shown here is derived from an EMBL/GenBank/DDBJ whole genome shotgun (WGS) entry which is preliminary data.</text>
</comment>
<feature type="region of interest" description="Disordered" evidence="1">
    <location>
        <begin position="868"/>
        <end position="892"/>
    </location>
</feature>
<dbReference type="EMBL" id="CM035440">
    <property type="protein sequence ID" value="KAH7282503.1"/>
    <property type="molecule type" value="Genomic_DNA"/>
</dbReference>
<dbReference type="OrthoDB" id="666348at2759"/>
<dbReference type="Proteomes" id="UP000825935">
    <property type="component" value="Chromosome 35"/>
</dbReference>
<dbReference type="PANTHER" id="PTHR33167:SF26">
    <property type="entry name" value="EXPRESSED PROTEIN"/>
    <property type="match status" value="1"/>
</dbReference>
<reference evidence="2" key="1">
    <citation type="submission" date="2021-08" db="EMBL/GenBank/DDBJ databases">
        <title>WGS assembly of Ceratopteris richardii.</title>
        <authorList>
            <person name="Marchant D.B."/>
            <person name="Chen G."/>
            <person name="Jenkins J."/>
            <person name="Shu S."/>
            <person name="Leebens-Mack J."/>
            <person name="Grimwood J."/>
            <person name="Schmutz J."/>
            <person name="Soltis P."/>
            <person name="Soltis D."/>
            <person name="Chen Z.-H."/>
        </authorList>
    </citation>
    <scope>NUCLEOTIDE SEQUENCE</scope>
    <source>
        <strain evidence="2">Whitten #5841</strain>
        <tissue evidence="2">Leaf</tissue>
    </source>
</reference>
<protein>
    <submittedName>
        <fullName evidence="2">Uncharacterized protein</fullName>
    </submittedName>
</protein>
<dbReference type="PANTHER" id="PTHR33167">
    <property type="entry name" value="TRANSCRIPTION FACTOR, PUTATIVE (DUF863)-RELATED"/>
    <property type="match status" value="1"/>
</dbReference>
<feature type="compositionally biased region" description="Low complexity" evidence="1">
    <location>
        <begin position="253"/>
        <end position="271"/>
    </location>
</feature>
<proteinExistence type="predicted"/>
<keyword evidence="3" id="KW-1185">Reference proteome</keyword>
<name>A0A8T2QGE3_CERRI</name>
<feature type="region of interest" description="Disordered" evidence="1">
    <location>
        <begin position="246"/>
        <end position="280"/>
    </location>
</feature>
<evidence type="ECO:0000313" key="3">
    <source>
        <dbReference type="Proteomes" id="UP000825935"/>
    </source>
</evidence>
<feature type="region of interest" description="Disordered" evidence="1">
    <location>
        <begin position="127"/>
        <end position="211"/>
    </location>
</feature>